<dbReference type="Gene3D" id="1.10.12.10">
    <property type="entry name" value="Lyase 2-enoyl-coa Hydratase, Chain A, domain 2"/>
    <property type="match status" value="1"/>
</dbReference>
<gene>
    <name evidence="2" type="ORF">G5V58_23590</name>
</gene>
<reference evidence="2 3" key="1">
    <citation type="submission" date="2020-02" db="EMBL/GenBank/DDBJ databases">
        <title>Full genome sequence of Nocardioides sp. R-3366.</title>
        <authorList>
            <person name="Im W.-T."/>
        </authorList>
    </citation>
    <scope>NUCLEOTIDE SEQUENCE [LARGE SCALE GENOMIC DNA]</scope>
    <source>
        <strain evidence="2 3">R-3366</strain>
    </source>
</reference>
<dbReference type="PANTHER" id="PTHR42964">
    <property type="entry name" value="ENOYL-COA HYDRATASE"/>
    <property type="match status" value="1"/>
</dbReference>
<sequence>MSDSATAPSSAPSTAPTELVHLEVADQVAVITLDSPHNRNALSRRLVTELFARLEAAEADEAVRVVLIRSSGRVFCSGADLTEASTEGMEEGARRIVALQRLVVTMDKPVVVELGGPVRAGGIGIVAAADVAIAAEDATFALTEVKLGLAAAIISLTVHARMTPRGAALTTLGGEVFSGTEAAAYGLVTRAVPGDQLAEEVRTVTQSLATGAAQGLRESKRILNRELVERIDAYGEEMAATSARLFASDEAKAAMTAFLSRKA</sequence>
<evidence type="ECO:0000256" key="1">
    <source>
        <dbReference type="ARBA" id="ARBA00005254"/>
    </source>
</evidence>
<dbReference type="Gene3D" id="3.90.226.10">
    <property type="entry name" value="2-enoyl-CoA Hydratase, Chain A, domain 1"/>
    <property type="match status" value="1"/>
</dbReference>
<dbReference type="InterPro" id="IPR029045">
    <property type="entry name" value="ClpP/crotonase-like_dom_sf"/>
</dbReference>
<organism evidence="2 3">
    <name type="scientific">Nocardioides anomalus</name>
    <dbReference type="NCBI Taxonomy" id="2712223"/>
    <lineage>
        <taxon>Bacteria</taxon>
        <taxon>Bacillati</taxon>
        <taxon>Actinomycetota</taxon>
        <taxon>Actinomycetes</taxon>
        <taxon>Propionibacteriales</taxon>
        <taxon>Nocardioidaceae</taxon>
        <taxon>Nocardioides</taxon>
    </lineage>
</organism>
<dbReference type="CDD" id="cd06558">
    <property type="entry name" value="crotonase-like"/>
    <property type="match status" value="1"/>
</dbReference>
<dbReference type="PANTHER" id="PTHR42964:SF1">
    <property type="entry name" value="POLYKETIDE BIOSYNTHESIS ENOYL-COA HYDRATASE PKSH-RELATED"/>
    <property type="match status" value="1"/>
</dbReference>
<dbReference type="GO" id="GO:0003824">
    <property type="term" value="F:catalytic activity"/>
    <property type="evidence" value="ECO:0007669"/>
    <property type="project" value="UniProtKB-ARBA"/>
</dbReference>
<protein>
    <submittedName>
        <fullName evidence="2">Enoyl-CoA hydratase</fullName>
    </submittedName>
</protein>
<dbReference type="Proteomes" id="UP000502996">
    <property type="component" value="Chromosome"/>
</dbReference>
<dbReference type="KEGG" id="nano:G5V58_23590"/>
<comment type="similarity">
    <text evidence="1">Belongs to the enoyl-CoA hydratase/isomerase family.</text>
</comment>
<dbReference type="EMBL" id="CP049257">
    <property type="protein sequence ID" value="QIG45337.1"/>
    <property type="molecule type" value="Genomic_DNA"/>
</dbReference>
<dbReference type="Pfam" id="PF00378">
    <property type="entry name" value="ECH_1"/>
    <property type="match status" value="1"/>
</dbReference>
<dbReference type="InterPro" id="IPR051683">
    <property type="entry name" value="Enoyl-CoA_Hydratase/Isomerase"/>
</dbReference>
<evidence type="ECO:0000313" key="2">
    <source>
        <dbReference type="EMBL" id="QIG45337.1"/>
    </source>
</evidence>
<dbReference type="SUPFAM" id="SSF52096">
    <property type="entry name" value="ClpP/crotonase"/>
    <property type="match status" value="1"/>
</dbReference>
<dbReference type="RefSeq" id="WP_165237807.1">
    <property type="nucleotide sequence ID" value="NZ_CP049257.1"/>
</dbReference>
<dbReference type="AlphaFoldDB" id="A0A6G6WJK4"/>
<proteinExistence type="inferred from homology"/>
<dbReference type="InterPro" id="IPR001753">
    <property type="entry name" value="Enoyl-CoA_hydra/iso"/>
</dbReference>
<evidence type="ECO:0000313" key="3">
    <source>
        <dbReference type="Proteomes" id="UP000502996"/>
    </source>
</evidence>
<keyword evidence="3" id="KW-1185">Reference proteome</keyword>
<name>A0A6G6WJK4_9ACTN</name>
<dbReference type="InterPro" id="IPR014748">
    <property type="entry name" value="Enoyl-CoA_hydra_C"/>
</dbReference>
<accession>A0A6G6WJK4</accession>